<dbReference type="Proteomes" id="UP001152622">
    <property type="component" value="Chromosome 3"/>
</dbReference>
<accession>A0A9Q1J8C2</accession>
<organism evidence="1 2">
    <name type="scientific">Synaphobranchus kaupii</name>
    <name type="common">Kaup's arrowtooth eel</name>
    <dbReference type="NCBI Taxonomy" id="118154"/>
    <lineage>
        <taxon>Eukaryota</taxon>
        <taxon>Metazoa</taxon>
        <taxon>Chordata</taxon>
        <taxon>Craniata</taxon>
        <taxon>Vertebrata</taxon>
        <taxon>Euteleostomi</taxon>
        <taxon>Actinopterygii</taxon>
        <taxon>Neopterygii</taxon>
        <taxon>Teleostei</taxon>
        <taxon>Anguilliformes</taxon>
        <taxon>Synaphobranchidae</taxon>
        <taxon>Synaphobranchus</taxon>
    </lineage>
</organism>
<reference evidence="1" key="1">
    <citation type="journal article" date="2023" name="Science">
        <title>Genome structures resolve the early diversification of teleost fishes.</title>
        <authorList>
            <person name="Parey E."/>
            <person name="Louis A."/>
            <person name="Montfort J."/>
            <person name="Bouchez O."/>
            <person name="Roques C."/>
            <person name="Iampietro C."/>
            <person name="Lluch J."/>
            <person name="Castinel A."/>
            <person name="Donnadieu C."/>
            <person name="Desvignes T."/>
            <person name="Floi Bucao C."/>
            <person name="Jouanno E."/>
            <person name="Wen M."/>
            <person name="Mejri S."/>
            <person name="Dirks R."/>
            <person name="Jansen H."/>
            <person name="Henkel C."/>
            <person name="Chen W.J."/>
            <person name="Zahm M."/>
            <person name="Cabau C."/>
            <person name="Klopp C."/>
            <person name="Thompson A.W."/>
            <person name="Robinson-Rechavi M."/>
            <person name="Braasch I."/>
            <person name="Lecointre G."/>
            <person name="Bobe J."/>
            <person name="Postlethwait J.H."/>
            <person name="Berthelot C."/>
            <person name="Roest Crollius H."/>
            <person name="Guiguen Y."/>
        </authorList>
    </citation>
    <scope>NUCLEOTIDE SEQUENCE</scope>
    <source>
        <strain evidence="1">WJC10195</strain>
    </source>
</reference>
<protein>
    <submittedName>
        <fullName evidence="1">Uncharacterized protein</fullName>
    </submittedName>
</protein>
<name>A0A9Q1J8C2_SYNKA</name>
<evidence type="ECO:0000313" key="1">
    <source>
        <dbReference type="EMBL" id="KAJ8371086.1"/>
    </source>
</evidence>
<keyword evidence="2" id="KW-1185">Reference proteome</keyword>
<comment type="caution">
    <text evidence="1">The sequence shown here is derived from an EMBL/GenBank/DDBJ whole genome shotgun (WGS) entry which is preliminary data.</text>
</comment>
<dbReference type="AlphaFoldDB" id="A0A9Q1J8C2"/>
<proteinExistence type="predicted"/>
<dbReference type="EMBL" id="JAINUF010000003">
    <property type="protein sequence ID" value="KAJ8371086.1"/>
    <property type="molecule type" value="Genomic_DNA"/>
</dbReference>
<gene>
    <name evidence="1" type="ORF">SKAU_G00111140</name>
</gene>
<sequence>MSARREKNALVLLSLPPPLPYPGASACLLSAYNCRHCWGNSLTPRGTGLNLGARRSELPPEEAERLKNCPIEEPIVCTPSFKSQWSDSPLAPPTG</sequence>
<dbReference type="PROSITE" id="PS51257">
    <property type="entry name" value="PROKAR_LIPOPROTEIN"/>
    <property type="match status" value="1"/>
</dbReference>
<evidence type="ECO:0000313" key="2">
    <source>
        <dbReference type="Proteomes" id="UP001152622"/>
    </source>
</evidence>